<accession>A0A8H5F892</accession>
<evidence type="ECO:0000313" key="2">
    <source>
        <dbReference type="EMBL" id="KAF5327192.1"/>
    </source>
</evidence>
<dbReference type="Pfam" id="PF09729">
    <property type="entry name" value="Gti1_Pac2"/>
    <property type="match status" value="1"/>
</dbReference>
<reference evidence="2 3" key="1">
    <citation type="journal article" date="2020" name="ISME J.">
        <title>Uncovering the hidden diversity of litter-decomposition mechanisms in mushroom-forming fungi.</title>
        <authorList>
            <person name="Floudas D."/>
            <person name="Bentzer J."/>
            <person name="Ahren D."/>
            <person name="Johansson T."/>
            <person name="Persson P."/>
            <person name="Tunlid A."/>
        </authorList>
    </citation>
    <scope>NUCLEOTIDE SEQUENCE [LARGE SCALE GENOMIC DNA]</scope>
    <source>
        <strain evidence="2 3">CBS 101986</strain>
    </source>
</reference>
<keyword evidence="3" id="KW-1185">Reference proteome</keyword>
<name>A0A8H5F892_9AGAR</name>
<sequence length="1156" mass="128629">MAGESIFENIPATLLERIAFFLTTSGPDGSFFGPPSAITPLLLTSSSINCKLSFKFTSHLYSRIFRYKFDHIAVARRLSVRWTTSRALRAELKKRCSAMKRIRSVQFDPDDLWTVYLMLLEDDGRNSTQLLSYAGLRHYIQVLIVERAESQTPGSRWFRQPVVDTLILWIYWLINDRDSILEEGSILRSYLVAIADSLIITGFNKPSVYARDIFFHLPLRLEDELVDDLAPTKAEIIHYSHCLKVVAPLIAPVAALIAAVFAESVQTQETFPVDLPLPLDRAEAVAQGRRGATVADARHFHFHNRIRMQTLYPSSIGSIFSFGLSDRTEVSEEGDSEGGVVIDLLDFSAETRGSRSHDADWYRLVGCHDPWDGSHQLRGTVHKLGSLSGSWSGRLLIPDALRQIALATHQNPSSSRTVSIRHEPLHFELQEHHCLDPEIPVSAGTDNFLDSDDILNAYFPDGITFAELTEGVDVWDPTTGNTSRYMTVSSRNAAQYTSGNREESNKAVIADMGLDSEAGSTDPSYIDNDNEYEDIVSHKSSGVRDIVITGKTGELHGEAWGHFTIFGRVRPWDGLVVLRRFPTNPEEAHLGTWIFKGYMHGPNLVGKWRETSTPTSAVGYEGGFVAVASEDIDKRLTFPATSSHNLVLSNNLKLECTTMSSNPEIPPFTGYVETTVNALRLIHAARSGVIPRITRRLNDSERRSMIKSGAVFVFSVEESGIKRWTDGLLWSPSRIVGNFLVYREINERTSSRGSHNRRPYPAEDSPTRTLARRTSPDQMSVASYRGHGVGDQGTFKAGGLIKKTITVTIEGSDLHLISYYTSEDIRSGKLKRPSSNLDIMRLPMPPHIFRLTNFRVPPKVEIGPDGKPRLVEVEDADPIDCKVEDTGYTVPASPTWSSGSPSSPIEGNFGGANLGIPSSHGGGAGHGYSRTSHSERWIGQADSLLSPLIQRQDVNWGTAANTLSSMGRRRDENVLQPSDNWSLHNQSTRWQGQSHDTSSPTLGGTVYQDRSRMRSAHQYDETHLSHRRDNEGAQGDYSVRYTHHPPTTREGALQRLHYLARDTSDNRDLRRSSHTHATFTTSSHSPSLPFPSQGYQNPPTYTSSWTSSDTSLLTTPTLHSISNQTDMSYNATYNSNTPSIVSSPDDYSSVDNYRDS</sequence>
<dbReference type="PANTHER" id="PTHR28027:SF2">
    <property type="entry name" value="TRANSCRIPTIONAL REGULATOR MIT1"/>
    <property type="match status" value="1"/>
</dbReference>
<feature type="region of interest" description="Disordered" evidence="1">
    <location>
        <begin position="748"/>
        <end position="779"/>
    </location>
</feature>
<dbReference type="OrthoDB" id="5572844at2759"/>
<dbReference type="InterPro" id="IPR018608">
    <property type="entry name" value="Gti1/Pac2"/>
</dbReference>
<feature type="region of interest" description="Disordered" evidence="1">
    <location>
        <begin position="977"/>
        <end position="1002"/>
    </location>
</feature>
<gene>
    <name evidence="2" type="ORF">D9619_004976</name>
</gene>
<proteinExistence type="predicted"/>
<dbReference type="PANTHER" id="PTHR28027">
    <property type="entry name" value="TRANSCRIPTIONAL REGULATOR MIT1"/>
    <property type="match status" value="1"/>
</dbReference>
<dbReference type="EMBL" id="JAACJJ010000014">
    <property type="protein sequence ID" value="KAF5327192.1"/>
    <property type="molecule type" value="Genomic_DNA"/>
</dbReference>
<evidence type="ECO:0000256" key="1">
    <source>
        <dbReference type="SAM" id="MobiDB-lite"/>
    </source>
</evidence>
<organism evidence="2 3">
    <name type="scientific">Psilocybe cf. subviscida</name>
    <dbReference type="NCBI Taxonomy" id="2480587"/>
    <lineage>
        <taxon>Eukaryota</taxon>
        <taxon>Fungi</taxon>
        <taxon>Dikarya</taxon>
        <taxon>Basidiomycota</taxon>
        <taxon>Agaricomycotina</taxon>
        <taxon>Agaricomycetes</taxon>
        <taxon>Agaricomycetidae</taxon>
        <taxon>Agaricales</taxon>
        <taxon>Agaricineae</taxon>
        <taxon>Strophariaceae</taxon>
        <taxon>Psilocybe</taxon>
    </lineage>
</organism>
<feature type="region of interest" description="Disordered" evidence="1">
    <location>
        <begin position="1063"/>
        <end position="1103"/>
    </location>
</feature>
<evidence type="ECO:0008006" key="4">
    <source>
        <dbReference type="Google" id="ProtNLM"/>
    </source>
</evidence>
<feature type="compositionally biased region" description="Low complexity" evidence="1">
    <location>
        <begin position="1075"/>
        <end position="1087"/>
    </location>
</feature>
<protein>
    <recommendedName>
        <fullName evidence="4">F-box domain-containing protein</fullName>
    </recommendedName>
</protein>
<dbReference type="Proteomes" id="UP000567179">
    <property type="component" value="Unassembled WGS sequence"/>
</dbReference>
<feature type="region of interest" description="Disordered" evidence="1">
    <location>
        <begin position="1134"/>
        <end position="1156"/>
    </location>
</feature>
<dbReference type="GO" id="GO:0003677">
    <property type="term" value="F:DNA binding"/>
    <property type="evidence" value="ECO:0007669"/>
    <property type="project" value="TreeGrafter"/>
</dbReference>
<dbReference type="AlphaFoldDB" id="A0A8H5F892"/>
<evidence type="ECO:0000313" key="3">
    <source>
        <dbReference type="Proteomes" id="UP000567179"/>
    </source>
</evidence>
<comment type="caution">
    <text evidence="2">The sequence shown here is derived from an EMBL/GenBank/DDBJ whole genome shotgun (WGS) entry which is preliminary data.</text>
</comment>